<sequence length="49" mass="5658">MIEGKELELAIEEFNVLKAEELIEAALKDDDKNIELWLKLAVTEFVCHL</sequence>
<dbReference type="PATRIC" id="fig|931276.5.peg.1689"/>
<evidence type="ECO:0000313" key="2">
    <source>
        <dbReference type="Proteomes" id="UP000011728"/>
    </source>
</evidence>
<dbReference type="AlphaFoldDB" id="M1MGK8"/>
<keyword evidence="2" id="KW-1185">Reference proteome</keyword>
<proteinExistence type="predicted"/>
<dbReference type="EMBL" id="CP004121">
    <property type="protein sequence ID" value="AGF55483.1"/>
    <property type="molecule type" value="Genomic_DNA"/>
</dbReference>
<evidence type="ECO:0000313" key="1">
    <source>
        <dbReference type="EMBL" id="AGF55483.1"/>
    </source>
</evidence>
<name>M1MGK8_9CLOT</name>
<protein>
    <submittedName>
        <fullName evidence="1">Uncharacterized protein</fullName>
    </submittedName>
</protein>
<accession>M1MGK8</accession>
<reference evidence="1 2" key="1">
    <citation type="submission" date="2013-02" db="EMBL/GenBank/DDBJ databases">
        <title>Genome sequence of Clostridium saccharoperbutylacetonicum N1-4(HMT).</title>
        <authorList>
            <person name="Poehlein A."/>
            <person name="Daniel R."/>
        </authorList>
    </citation>
    <scope>NUCLEOTIDE SEQUENCE [LARGE SCALE GENOMIC DNA]</scope>
    <source>
        <strain evidence="2">N1-4(HMT)</strain>
    </source>
</reference>
<organism evidence="1 2">
    <name type="scientific">Clostridium saccharoperbutylacetonicum N1-4(HMT)</name>
    <dbReference type="NCBI Taxonomy" id="931276"/>
    <lineage>
        <taxon>Bacteria</taxon>
        <taxon>Bacillati</taxon>
        <taxon>Bacillota</taxon>
        <taxon>Clostridia</taxon>
        <taxon>Eubacteriales</taxon>
        <taxon>Clostridiaceae</taxon>
        <taxon>Clostridium</taxon>
    </lineage>
</organism>
<dbReference type="HOGENOM" id="CLU_3134223_0_0_9"/>
<gene>
    <name evidence="1" type="ORF">Cspa_c17130</name>
</gene>
<dbReference type="Proteomes" id="UP000011728">
    <property type="component" value="Chromosome"/>
</dbReference>
<dbReference type="RefSeq" id="WP_015391804.1">
    <property type="nucleotide sequence ID" value="NC_020291.1"/>
</dbReference>
<dbReference type="KEGG" id="csr:Cspa_c17130"/>